<dbReference type="PROSITE" id="PS50294">
    <property type="entry name" value="WD_REPEATS_REGION"/>
    <property type="match status" value="2"/>
</dbReference>
<proteinExistence type="predicted"/>
<feature type="compositionally biased region" description="Basic and acidic residues" evidence="4">
    <location>
        <begin position="473"/>
        <end position="493"/>
    </location>
</feature>
<feature type="compositionally biased region" description="Low complexity" evidence="4">
    <location>
        <begin position="373"/>
        <end position="384"/>
    </location>
</feature>
<evidence type="ECO:0000256" key="1">
    <source>
        <dbReference type="ARBA" id="ARBA00022574"/>
    </source>
</evidence>
<comment type="caution">
    <text evidence="6">The sequence shown here is derived from an EMBL/GenBank/DDBJ whole genome shotgun (WGS) entry which is preliminary data.</text>
</comment>
<evidence type="ECO:0000313" key="7">
    <source>
        <dbReference type="Proteomes" id="UP000604475"/>
    </source>
</evidence>
<dbReference type="InterPro" id="IPR000719">
    <property type="entry name" value="Prot_kinase_dom"/>
</dbReference>
<feature type="repeat" description="WD" evidence="3">
    <location>
        <begin position="820"/>
        <end position="853"/>
    </location>
</feature>
<evidence type="ECO:0000256" key="4">
    <source>
        <dbReference type="SAM" id="MobiDB-lite"/>
    </source>
</evidence>
<dbReference type="InterPro" id="IPR011009">
    <property type="entry name" value="Kinase-like_dom_sf"/>
</dbReference>
<organism evidence="6 7">
    <name type="scientific">Frankia nepalensis</name>
    <dbReference type="NCBI Taxonomy" id="1836974"/>
    <lineage>
        <taxon>Bacteria</taxon>
        <taxon>Bacillati</taxon>
        <taxon>Actinomycetota</taxon>
        <taxon>Actinomycetes</taxon>
        <taxon>Frankiales</taxon>
        <taxon>Frankiaceae</taxon>
        <taxon>Frankia</taxon>
    </lineage>
</organism>
<sequence>MTVAGERPTFARRDGQIPRLRLDRQHEPTQIGPYAIERLLVASATGTVHLGRPPDGPPVAVKTFTPEFGRDRAFLRQLAVESARARGVAPPCLAQIVDVDVDGPVPYVAAEFVDAPTLGEAVAAGGPLLADEVLRLGASMAAGLAALSAHDLVIGDLKPARVAVTETGARFVDFGVARARDRLAWGGGARRGQLSSVFGAPAFISPELALGNPLTAASDVFACAGLIIFAATGRPPFGFGGTRALLQRTVYTEPDLRGVPVPLAAVLLDAMRKNAARRIDAAQLAARLLELVDTAERAAGSPAAPEPSRPAERVALAGLMAVADGLDEVADVADVAGAVDVAGVADVAEVDAVDDVAETDEADARGAGEADAGRPGSEAPAAEVAGDEAADGGALDGEAADGEAADAAAVGADEVTGAAEAPAVDVVPAKGAGGEPVDVDVGVAGAGAPAAEVPGADDAGADLAHGGPGGTEGEPRLSGEPGMRDDQDMRDVPGGDDGPGAAGDPARASQQTSRPAGLPDRRLPGSLTSRLTDLPARLPNLSGRLPGLLADLPDRLPDLPDRLRRSGRDPGSGRILGLRRSAGNPEPDGNPAAGPVEAPDSADPTGSPGDVADGPDGDPPEPPETDPGDRPPRLSRSLPRRLLALVTPARGLGALVIVTVLAITSVVVADQARTARDASTSRRLAAAASQLLPVRPDLAGQLAVAAFRIARTPQSAQALVTAAVRETPQAGGAVHDVALSDDGATLLTAGDTGVGVWDLRDPSQVRRGRAFLTGSQAVLTVTSAPVGSGERRLVATGGADRLARLWDLTDPARPVELATLRGATGAVNDIAFTADGRVLATAETDGAVRLWDVADLAHPRQLAVVRLPGPARGVAFSPDGRTLAVGAVGFLRLWDVTEAAAPRQAAEFFVWAKVDQVRFSPDGDLLAAATTPLDASGAARAPDTGDIQLYQLSGGRRPRPVASFGARPGGIAGLVFSLDGRTLFAGGADGEITMWDMTFPDEPSAGTTLKADGSPRALVLSSAGRGWVLAAVGAGAARVWELDPAVAAEQVCARVGTRITQAEWLQAAPGRAFRAPCP</sequence>
<dbReference type="SMART" id="SM00320">
    <property type="entry name" value="WD40"/>
    <property type="match status" value="5"/>
</dbReference>
<feature type="region of interest" description="Disordered" evidence="4">
    <location>
        <begin position="448"/>
        <end position="636"/>
    </location>
</feature>
<evidence type="ECO:0000256" key="2">
    <source>
        <dbReference type="ARBA" id="ARBA00022737"/>
    </source>
</evidence>
<dbReference type="InterPro" id="IPR001680">
    <property type="entry name" value="WD40_rpt"/>
</dbReference>
<accession>A0A937USM6</accession>
<dbReference type="SUPFAM" id="SSF50978">
    <property type="entry name" value="WD40 repeat-like"/>
    <property type="match status" value="1"/>
</dbReference>
<keyword evidence="7" id="KW-1185">Reference proteome</keyword>
<name>A0A937USM6_9ACTN</name>
<dbReference type="Gene3D" id="3.30.200.20">
    <property type="entry name" value="Phosphorylase Kinase, domain 1"/>
    <property type="match status" value="1"/>
</dbReference>
<feature type="compositionally biased region" description="Low complexity" evidence="4">
    <location>
        <begin position="448"/>
        <end position="465"/>
    </location>
</feature>
<feature type="domain" description="Protein kinase" evidence="5">
    <location>
        <begin position="34"/>
        <end position="292"/>
    </location>
</feature>
<dbReference type="GO" id="GO:0004672">
    <property type="term" value="F:protein kinase activity"/>
    <property type="evidence" value="ECO:0007669"/>
    <property type="project" value="InterPro"/>
</dbReference>
<dbReference type="PROSITE" id="PS50082">
    <property type="entry name" value="WD_REPEATS_2"/>
    <property type="match status" value="2"/>
</dbReference>
<dbReference type="SMART" id="SM00220">
    <property type="entry name" value="S_TKc"/>
    <property type="match status" value="1"/>
</dbReference>
<protein>
    <recommendedName>
        <fullName evidence="5">Protein kinase domain-containing protein</fullName>
    </recommendedName>
</protein>
<dbReference type="CDD" id="cd14014">
    <property type="entry name" value="STKc_PknB_like"/>
    <property type="match status" value="1"/>
</dbReference>
<dbReference type="Pfam" id="PF00400">
    <property type="entry name" value="WD40"/>
    <property type="match status" value="3"/>
</dbReference>
<dbReference type="RefSeq" id="WP_203007629.1">
    <property type="nucleotide sequence ID" value="NZ_JADWYU010000181.1"/>
</dbReference>
<reference evidence="6" key="1">
    <citation type="submission" date="2020-12" db="EMBL/GenBank/DDBJ databases">
        <title>Genomic characterization of non-nitrogen-fixing Frankia strains.</title>
        <authorList>
            <person name="Carlos-Shanley C."/>
            <person name="Guerra T."/>
            <person name="Hahn D."/>
        </authorList>
    </citation>
    <scope>NUCLEOTIDE SEQUENCE</scope>
    <source>
        <strain evidence="6">CN6</strain>
    </source>
</reference>
<dbReference type="Gene3D" id="2.130.10.10">
    <property type="entry name" value="YVTN repeat-like/Quinoprotein amine dehydrogenase"/>
    <property type="match status" value="2"/>
</dbReference>
<dbReference type="PANTHER" id="PTHR44129">
    <property type="entry name" value="WD REPEAT-CONTAINING PROTEIN POP1"/>
    <property type="match status" value="1"/>
</dbReference>
<keyword evidence="2" id="KW-0677">Repeat</keyword>
<dbReference type="InterPro" id="IPR019775">
    <property type="entry name" value="WD40_repeat_CS"/>
</dbReference>
<feature type="compositionally biased region" description="Acidic residues" evidence="4">
    <location>
        <begin position="613"/>
        <end position="626"/>
    </location>
</feature>
<feature type="compositionally biased region" description="Basic and acidic residues" evidence="4">
    <location>
        <begin position="552"/>
        <end position="568"/>
    </location>
</feature>
<feature type="compositionally biased region" description="Basic and acidic residues" evidence="4">
    <location>
        <begin position="362"/>
        <end position="372"/>
    </location>
</feature>
<dbReference type="PROSITE" id="PS00678">
    <property type="entry name" value="WD_REPEATS_1"/>
    <property type="match status" value="2"/>
</dbReference>
<evidence type="ECO:0000256" key="3">
    <source>
        <dbReference type="PROSITE-ProRule" id="PRU00221"/>
    </source>
</evidence>
<evidence type="ECO:0000313" key="6">
    <source>
        <dbReference type="EMBL" id="MBL7629041.1"/>
    </source>
</evidence>
<feature type="region of interest" description="Disordered" evidence="4">
    <location>
        <begin position="360"/>
        <end position="408"/>
    </location>
</feature>
<gene>
    <name evidence="6" type="ORF">I7412_18135</name>
</gene>
<dbReference type="InterPro" id="IPR036322">
    <property type="entry name" value="WD40_repeat_dom_sf"/>
</dbReference>
<dbReference type="AlphaFoldDB" id="A0A937USM6"/>
<evidence type="ECO:0000259" key="5">
    <source>
        <dbReference type="PROSITE" id="PS50011"/>
    </source>
</evidence>
<feature type="repeat" description="WD" evidence="3">
    <location>
        <begin position="964"/>
        <end position="997"/>
    </location>
</feature>
<dbReference type="Gene3D" id="1.10.510.10">
    <property type="entry name" value="Transferase(Phosphotransferase) domain 1"/>
    <property type="match status" value="1"/>
</dbReference>
<dbReference type="SUPFAM" id="SSF56112">
    <property type="entry name" value="Protein kinase-like (PK-like)"/>
    <property type="match status" value="1"/>
</dbReference>
<dbReference type="Pfam" id="PF00069">
    <property type="entry name" value="Pkinase"/>
    <property type="match status" value="1"/>
</dbReference>
<dbReference type="Proteomes" id="UP000604475">
    <property type="component" value="Unassembled WGS sequence"/>
</dbReference>
<dbReference type="InterPro" id="IPR015943">
    <property type="entry name" value="WD40/YVTN_repeat-like_dom_sf"/>
</dbReference>
<dbReference type="GO" id="GO:0005524">
    <property type="term" value="F:ATP binding"/>
    <property type="evidence" value="ECO:0007669"/>
    <property type="project" value="InterPro"/>
</dbReference>
<dbReference type="EMBL" id="JAEACQ010000205">
    <property type="protein sequence ID" value="MBL7629041.1"/>
    <property type="molecule type" value="Genomic_DNA"/>
</dbReference>
<keyword evidence="1 3" id="KW-0853">WD repeat</keyword>
<dbReference type="PROSITE" id="PS50011">
    <property type="entry name" value="PROTEIN_KINASE_DOM"/>
    <property type="match status" value="1"/>
</dbReference>
<dbReference type="InterPro" id="IPR050349">
    <property type="entry name" value="WD_LIS1/nudF_dynein_reg"/>
</dbReference>